<comment type="caution">
    <text evidence="1">The sequence shown here is derived from an EMBL/GenBank/DDBJ whole genome shotgun (WGS) entry which is preliminary data.</text>
</comment>
<reference evidence="1 2" key="1">
    <citation type="submission" date="2019-05" db="EMBL/GenBank/DDBJ databases">
        <title>Another draft genome of Portunus trituberculatus and its Hox gene families provides insights of decapod evolution.</title>
        <authorList>
            <person name="Jeong J.-H."/>
            <person name="Song I."/>
            <person name="Kim S."/>
            <person name="Choi T."/>
            <person name="Kim D."/>
            <person name="Ryu S."/>
            <person name="Kim W."/>
        </authorList>
    </citation>
    <scope>NUCLEOTIDE SEQUENCE [LARGE SCALE GENOMIC DNA]</scope>
    <source>
        <tissue evidence="1">Muscle</tissue>
    </source>
</reference>
<protein>
    <submittedName>
        <fullName evidence="1">Uncharacterized protein</fullName>
    </submittedName>
</protein>
<sequence>MCRQTGQDTRGCTREVTPGGGSTLTHLLIPSILFGCCLEGLDHMYRSPEGSTVGVSGRVVVVQWAWRGKHFTLR</sequence>
<dbReference type="AlphaFoldDB" id="A0A5B7JIS9"/>
<name>A0A5B7JIS9_PORTR</name>
<proteinExistence type="predicted"/>
<gene>
    <name evidence="1" type="ORF">E2C01_093371</name>
</gene>
<evidence type="ECO:0000313" key="1">
    <source>
        <dbReference type="EMBL" id="MPC98021.1"/>
    </source>
</evidence>
<dbReference type="EMBL" id="VSRR010112397">
    <property type="protein sequence ID" value="MPC98021.1"/>
    <property type="molecule type" value="Genomic_DNA"/>
</dbReference>
<evidence type="ECO:0000313" key="2">
    <source>
        <dbReference type="Proteomes" id="UP000324222"/>
    </source>
</evidence>
<organism evidence="1 2">
    <name type="scientific">Portunus trituberculatus</name>
    <name type="common">Swimming crab</name>
    <name type="synonym">Neptunus trituberculatus</name>
    <dbReference type="NCBI Taxonomy" id="210409"/>
    <lineage>
        <taxon>Eukaryota</taxon>
        <taxon>Metazoa</taxon>
        <taxon>Ecdysozoa</taxon>
        <taxon>Arthropoda</taxon>
        <taxon>Crustacea</taxon>
        <taxon>Multicrustacea</taxon>
        <taxon>Malacostraca</taxon>
        <taxon>Eumalacostraca</taxon>
        <taxon>Eucarida</taxon>
        <taxon>Decapoda</taxon>
        <taxon>Pleocyemata</taxon>
        <taxon>Brachyura</taxon>
        <taxon>Eubrachyura</taxon>
        <taxon>Portunoidea</taxon>
        <taxon>Portunidae</taxon>
        <taxon>Portuninae</taxon>
        <taxon>Portunus</taxon>
    </lineage>
</organism>
<dbReference type="Proteomes" id="UP000324222">
    <property type="component" value="Unassembled WGS sequence"/>
</dbReference>
<accession>A0A5B7JIS9</accession>
<keyword evidence="2" id="KW-1185">Reference proteome</keyword>